<keyword evidence="3" id="KW-1185">Reference proteome</keyword>
<dbReference type="InterPro" id="IPR010499">
    <property type="entry name" value="AraC_E-bd"/>
</dbReference>
<dbReference type="AlphaFoldDB" id="A0A2K1E106"/>
<feature type="domain" description="AraC effector-binding" evidence="1">
    <location>
        <begin position="5"/>
        <end position="163"/>
    </location>
</feature>
<evidence type="ECO:0000259" key="1">
    <source>
        <dbReference type="SMART" id="SM00871"/>
    </source>
</evidence>
<protein>
    <submittedName>
        <fullName evidence="2">GyrI-like domain-containing protein</fullName>
    </submittedName>
</protein>
<organism evidence="2 3">
    <name type="scientific">Hanstruepera neustonica</name>
    <dbReference type="NCBI Taxonomy" id="1445657"/>
    <lineage>
        <taxon>Bacteria</taxon>
        <taxon>Pseudomonadati</taxon>
        <taxon>Bacteroidota</taxon>
        <taxon>Flavobacteriia</taxon>
        <taxon>Flavobacteriales</taxon>
        <taxon>Flavobacteriaceae</taxon>
        <taxon>Hanstruepera</taxon>
    </lineage>
</organism>
<proteinExistence type="predicted"/>
<sequence>MKFVMAYSIITQNDILVVGKNAQVDFQTMPMKMGQLAREFMPRRHEIVGIVGTHSFSIQDYANKDFNKITPQTTFDKWVAVEVENHNHVPEGMQPFILKGGDFLLVDYKGSLPDFPILWQTILTDWLPNSKYELDNRPHFEKLPESYNPQNAINEEQVWVPVRLN</sequence>
<accession>A0A2K1E106</accession>
<gene>
    <name evidence="2" type="ORF">C1T31_06455</name>
</gene>
<name>A0A2K1E106_9FLAO</name>
<dbReference type="SUPFAM" id="SSF55136">
    <property type="entry name" value="Probable bacterial effector-binding domain"/>
    <property type="match status" value="1"/>
</dbReference>
<dbReference type="Proteomes" id="UP000236641">
    <property type="component" value="Unassembled WGS sequence"/>
</dbReference>
<evidence type="ECO:0000313" key="2">
    <source>
        <dbReference type="EMBL" id="PNQ73959.1"/>
    </source>
</evidence>
<dbReference type="InterPro" id="IPR011256">
    <property type="entry name" value="Reg_factor_effector_dom_sf"/>
</dbReference>
<dbReference type="InterPro" id="IPR029442">
    <property type="entry name" value="GyrI-like"/>
</dbReference>
<evidence type="ECO:0000313" key="3">
    <source>
        <dbReference type="Proteomes" id="UP000236641"/>
    </source>
</evidence>
<dbReference type="OrthoDB" id="8560232at2"/>
<dbReference type="EMBL" id="POWF01000002">
    <property type="protein sequence ID" value="PNQ73959.1"/>
    <property type="molecule type" value="Genomic_DNA"/>
</dbReference>
<dbReference type="SMART" id="SM00871">
    <property type="entry name" value="AraC_E_bind"/>
    <property type="match status" value="1"/>
</dbReference>
<comment type="caution">
    <text evidence="2">The sequence shown here is derived from an EMBL/GenBank/DDBJ whole genome shotgun (WGS) entry which is preliminary data.</text>
</comment>
<dbReference type="Pfam" id="PF06445">
    <property type="entry name" value="GyrI-like"/>
    <property type="match status" value="1"/>
</dbReference>
<dbReference type="Gene3D" id="3.20.80.10">
    <property type="entry name" value="Regulatory factor, effector binding domain"/>
    <property type="match status" value="1"/>
</dbReference>
<reference evidence="2 3" key="1">
    <citation type="submission" date="2018-01" db="EMBL/GenBank/DDBJ databases">
        <title>The draft genome of Hanstruepera neustonica JCM19743.</title>
        <authorList>
            <person name="He R.-H."/>
            <person name="Du Z.-J."/>
        </authorList>
    </citation>
    <scope>NUCLEOTIDE SEQUENCE [LARGE SCALE GENOMIC DNA]</scope>
    <source>
        <strain evidence="2 3">JCM19743</strain>
    </source>
</reference>